<gene>
    <name evidence="10" type="ORF">ATC70_005371</name>
</gene>
<keyword evidence="4 9" id="KW-0812">Transmembrane</keyword>
<feature type="transmembrane region" description="Helical" evidence="9">
    <location>
        <begin position="306"/>
        <end position="329"/>
    </location>
</feature>
<evidence type="ECO:0008006" key="12">
    <source>
        <dbReference type="Google" id="ProtNLM"/>
    </source>
</evidence>
<keyword evidence="8 9" id="KW-0472">Membrane</keyword>
<feature type="transmembrane region" description="Helical" evidence="9">
    <location>
        <begin position="501"/>
        <end position="521"/>
    </location>
</feature>
<evidence type="ECO:0000256" key="6">
    <source>
        <dbReference type="ARBA" id="ARBA00022927"/>
    </source>
</evidence>
<evidence type="ECO:0000256" key="3">
    <source>
        <dbReference type="ARBA" id="ARBA00022448"/>
    </source>
</evidence>
<evidence type="ECO:0000256" key="2">
    <source>
        <dbReference type="ARBA" id="ARBA00008807"/>
    </source>
</evidence>
<comment type="caution">
    <text evidence="10">The sequence shown here is derived from an EMBL/GenBank/DDBJ whole genome shotgun (WGS) entry which is preliminary data.</text>
</comment>
<dbReference type="NCBIfam" id="TIGR00728">
    <property type="entry name" value="OPT_sfam"/>
    <property type="match status" value="1"/>
</dbReference>
<keyword evidence="6" id="KW-0653">Protein transport</keyword>
<keyword evidence="7 9" id="KW-1133">Transmembrane helix</keyword>
<organism evidence="10 11">
    <name type="scientific">Mucor velutinosus</name>
    <dbReference type="NCBI Taxonomy" id="708070"/>
    <lineage>
        <taxon>Eukaryota</taxon>
        <taxon>Fungi</taxon>
        <taxon>Fungi incertae sedis</taxon>
        <taxon>Mucoromycota</taxon>
        <taxon>Mucoromycotina</taxon>
        <taxon>Mucoromycetes</taxon>
        <taxon>Mucorales</taxon>
        <taxon>Mucorineae</taxon>
        <taxon>Mucoraceae</taxon>
        <taxon>Mucor</taxon>
    </lineage>
</organism>
<comment type="similarity">
    <text evidence="2">Belongs to the oligopeptide OPT transporter family.</text>
</comment>
<evidence type="ECO:0000313" key="10">
    <source>
        <dbReference type="EMBL" id="KAK4513374.1"/>
    </source>
</evidence>
<dbReference type="AlphaFoldDB" id="A0AAN7DB77"/>
<protein>
    <recommendedName>
        <fullName evidence="12">OPT family small oligopeptide transporter</fullName>
    </recommendedName>
</protein>
<dbReference type="GO" id="GO:0015031">
    <property type="term" value="P:protein transport"/>
    <property type="evidence" value="ECO:0007669"/>
    <property type="project" value="UniProtKB-KW"/>
</dbReference>
<dbReference type="Proteomes" id="UP001304243">
    <property type="component" value="Unassembled WGS sequence"/>
</dbReference>
<feature type="transmembrane region" description="Helical" evidence="9">
    <location>
        <begin position="621"/>
        <end position="642"/>
    </location>
</feature>
<feature type="transmembrane region" description="Helical" evidence="9">
    <location>
        <begin position="468"/>
        <end position="489"/>
    </location>
</feature>
<dbReference type="GeneID" id="89949057"/>
<evidence type="ECO:0000256" key="5">
    <source>
        <dbReference type="ARBA" id="ARBA00022856"/>
    </source>
</evidence>
<feature type="transmembrane region" description="Helical" evidence="9">
    <location>
        <begin position="105"/>
        <end position="124"/>
    </location>
</feature>
<evidence type="ECO:0000256" key="1">
    <source>
        <dbReference type="ARBA" id="ARBA00004141"/>
    </source>
</evidence>
<dbReference type="InterPro" id="IPR004813">
    <property type="entry name" value="OPT"/>
</dbReference>
<dbReference type="PANTHER" id="PTHR22601">
    <property type="entry name" value="ISP4 LIKE PROTEIN"/>
    <property type="match status" value="1"/>
</dbReference>
<feature type="transmembrane region" description="Helical" evidence="9">
    <location>
        <begin position="229"/>
        <end position="247"/>
    </location>
</feature>
<sequence length="752" mass="84866">MSSLKEDAPSEKLEKVNPDFNEKDYIDTLPFDDVDKLDDFSEQDTKKLHNEEDLEIAIVNDVALTEDDTSLRPVTVRSIFIGVMLACLSSSISQLMVFKPVGIPLTDTFMMILAYVFCTFWARVVPKGGWLNPGPFNIKEHTCIYVMISAANTSAYGTWILSAQELFYQDTPGAAGSIFLLIATQLVGYGIAGQLRPYLVYPANMTWPTSLPVVSLIKTLNTDKQEAKWRTRFFFMVFGAIFVYEFIPQYMFPMLGGISIICLAKNDSKWVQRLFGGLGTNEGMGMFQLSFDWNLLTSYKPLYIPLWIQLNVYGGIALLWVLAPLLYYFDVWNAQSFPYLSNSIFQRFDNGTSRIYPQHEVLNADNSLNYTRLEEVGRPQFATVYATNYIFINFGVTATITHVALFYGKAIWANFKKSKAFKETEETDIHMKLMSAYKEVPSWWYYVIYVCGIALNIGIAYANKSQLPWWGVIFAIFLSTILSLPLNLITAVTGYGFGLNVLTEMICGFILPGLPVANMYFKTLGYNTMSQAGVMAQDLKIGHYLKVPPRMTFMHQIGGTIIGCIFNYIVNASITSSKRDILLDPVGNQFWNGATPQTINSAAITWGAIGPLAMFGPDTQYYIFLWAFIIGFFLPVPGYLLHRRFPNAGFDKFNIPMILTGICFMPGTNTSWVTVSFVLVLVFQGYIKKRYSTWFARHTYLISAALDSGTSLMVFFVSMALQGGVNGITYEFPIWWGNRADADYMDQCCLNC</sequence>
<evidence type="ECO:0000256" key="7">
    <source>
        <dbReference type="ARBA" id="ARBA00022989"/>
    </source>
</evidence>
<dbReference type="GO" id="GO:0016020">
    <property type="term" value="C:membrane"/>
    <property type="evidence" value="ECO:0007669"/>
    <property type="project" value="UniProtKB-SubCell"/>
</dbReference>
<evidence type="ECO:0000256" key="9">
    <source>
        <dbReference type="SAM" id="Phobius"/>
    </source>
</evidence>
<feature type="transmembrane region" description="Helical" evidence="9">
    <location>
        <begin position="144"/>
        <end position="161"/>
    </location>
</feature>
<dbReference type="InterPro" id="IPR004648">
    <property type="entry name" value="Oligpept_transpt"/>
</dbReference>
<dbReference type="EMBL" id="JASEJX010000016">
    <property type="protein sequence ID" value="KAK4513374.1"/>
    <property type="molecule type" value="Genomic_DNA"/>
</dbReference>
<reference evidence="10 11" key="1">
    <citation type="submission" date="2022-11" db="EMBL/GenBank/DDBJ databases">
        <title>Mucor velutinosus strain NIH1002 WGS.</title>
        <authorList>
            <person name="Subramanian P."/>
            <person name="Mullikin J.C."/>
            <person name="Segre J.A."/>
            <person name="Zelazny A.M."/>
        </authorList>
    </citation>
    <scope>NUCLEOTIDE SEQUENCE [LARGE SCALE GENOMIC DNA]</scope>
    <source>
        <strain evidence="10 11">NIH1002</strain>
    </source>
</reference>
<proteinExistence type="inferred from homology"/>
<name>A0AAN7DB77_9FUNG</name>
<evidence type="ECO:0000313" key="11">
    <source>
        <dbReference type="Proteomes" id="UP001304243"/>
    </source>
</evidence>
<dbReference type="Pfam" id="PF03169">
    <property type="entry name" value="OPT"/>
    <property type="match status" value="1"/>
</dbReference>
<feature type="transmembrane region" description="Helical" evidence="9">
    <location>
        <begin position="654"/>
        <end position="687"/>
    </location>
</feature>
<feature type="transmembrane region" description="Helical" evidence="9">
    <location>
        <begin position="173"/>
        <end position="192"/>
    </location>
</feature>
<accession>A0AAN7DB77</accession>
<comment type="subcellular location">
    <subcellularLocation>
        <location evidence="1">Membrane</location>
        <topology evidence="1">Multi-pass membrane protein</topology>
    </subcellularLocation>
</comment>
<feature type="transmembrane region" description="Helical" evidence="9">
    <location>
        <begin position="443"/>
        <end position="462"/>
    </location>
</feature>
<keyword evidence="5" id="KW-0571">Peptide transport</keyword>
<feature type="transmembrane region" description="Helical" evidence="9">
    <location>
        <begin position="553"/>
        <end position="570"/>
    </location>
</feature>
<keyword evidence="3" id="KW-0813">Transport</keyword>
<feature type="transmembrane region" description="Helical" evidence="9">
    <location>
        <begin position="699"/>
        <end position="721"/>
    </location>
</feature>
<dbReference type="NCBIfam" id="TIGR00727">
    <property type="entry name" value="ISP4_OPT"/>
    <property type="match status" value="1"/>
</dbReference>
<dbReference type="RefSeq" id="XP_064680040.1">
    <property type="nucleotide sequence ID" value="XM_064824663.1"/>
</dbReference>
<keyword evidence="11" id="KW-1185">Reference proteome</keyword>
<feature type="transmembrane region" description="Helical" evidence="9">
    <location>
        <begin position="79"/>
        <end position="98"/>
    </location>
</feature>
<evidence type="ECO:0000256" key="8">
    <source>
        <dbReference type="ARBA" id="ARBA00023136"/>
    </source>
</evidence>
<evidence type="ECO:0000256" key="4">
    <source>
        <dbReference type="ARBA" id="ARBA00022692"/>
    </source>
</evidence>
<dbReference type="GO" id="GO:0035673">
    <property type="term" value="F:oligopeptide transmembrane transporter activity"/>
    <property type="evidence" value="ECO:0007669"/>
    <property type="project" value="InterPro"/>
</dbReference>